<accession>F9WKT6</accession>
<dbReference type="OMA" id="CALELCP"/>
<evidence type="ECO:0000313" key="3">
    <source>
        <dbReference type="Proteomes" id="UP000009027"/>
    </source>
</evidence>
<keyword evidence="3" id="KW-1185">Reference proteome</keyword>
<dbReference type="NCBIfam" id="TIGR01631">
    <property type="entry name" value="Trypano_RHS"/>
    <property type="match status" value="1"/>
</dbReference>
<organism evidence="2 3">
    <name type="scientific">Trypanosoma vivax (strain Y486)</name>
    <dbReference type="NCBI Taxonomy" id="1055687"/>
    <lineage>
        <taxon>Eukaryota</taxon>
        <taxon>Discoba</taxon>
        <taxon>Euglenozoa</taxon>
        <taxon>Kinetoplastea</taxon>
        <taxon>Metakinetoplastina</taxon>
        <taxon>Trypanosomatida</taxon>
        <taxon>Trypanosomatidae</taxon>
        <taxon>Trypanosoma</taxon>
        <taxon>Duttonella</taxon>
    </lineage>
</organism>
<protein>
    <submittedName>
        <fullName evidence="2">Retrotransposon hot spot protein, (RHS), putative</fullName>
    </submittedName>
</protein>
<dbReference type="InterPro" id="IPR046836">
    <property type="entry name" value="RHS_C"/>
</dbReference>
<evidence type="ECO:0000259" key="1">
    <source>
        <dbReference type="Pfam" id="PF07999"/>
    </source>
</evidence>
<reference evidence="2 3" key="1">
    <citation type="journal article" date="2012" name="Proc. Natl. Acad. Sci. U.S.A.">
        <title>Antigenic diversity is generated by distinct evolutionary mechanisms in African trypanosome species.</title>
        <authorList>
            <person name="Jackson A.P."/>
            <person name="Berry A."/>
            <person name="Aslett M."/>
            <person name="Allison H.C."/>
            <person name="Burton P."/>
            <person name="Vavrova-Anderson J."/>
            <person name="Brown R."/>
            <person name="Browne H."/>
            <person name="Corton N."/>
            <person name="Hauser H."/>
            <person name="Gamble J."/>
            <person name="Gilderthorp R."/>
            <person name="Marcello L."/>
            <person name="McQuillan J."/>
            <person name="Otto T.D."/>
            <person name="Quail M.A."/>
            <person name="Sanders M.J."/>
            <person name="van Tonder A."/>
            <person name="Ginger M.L."/>
            <person name="Field M.C."/>
            <person name="Barry J.D."/>
            <person name="Hertz-Fowler C."/>
            <person name="Berriman M."/>
        </authorList>
    </citation>
    <scope>NUCLEOTIDE SEQUENCE</scope>
    <source>
        <strain evidence="2 3">Y486</strain>
    </source>
</reference>
<dbReference type="AlphaFoldDB" id="F9WKT6"/>
<dbReference type="Proteomes" id="UP000009027">
    <property type="component" value="Unassembled WGS sequence"/>
</dbReference>
<dbReference type="Pfam" id="PF07999">
    <property type="entry name" value="RHSP"/>
    <property type="match status" value="1"/>
</dbReference>
<name>F9WKT6_TRYVY</name>
<feature type="domain" description="Retrotransposon hot spot protein,C-terminal" evidence="1">
    <location>
        <begin position="1"/>
        <end position="175"/>
    </location>
</feature>
<dbReference type="VEuPathDB" id="TriTrypDB:TvY486_0000640"/>
<sequence length="398" mass="43867">MKAFFAWQQRALLDAAANDAGACAEISTLWDEVELRVDEVGPLPRYVFDDKAFKERCNKVADKLKNVSEQNAEHYIKIPVGNEEWIEDGTTHAVIKLVRTIAHGVEHCRNHPVSSEIEARLRRLLIAMHCGKSSLVSALATMEEICANRLEQFGVCAFLYPSIVEMIGAKMRYLPRPKDRANVQTSVPVSARAVGRCPRSYKMLDIGSRVKCGTQPPVMGNVEHDVLYIPVAREFPVVDAFYFVKSLAGNAVGVDVVADAGAGEHWTLVCVQVTRQSKHGTTTYAVNDFMAKMAKLFNGWAQLRGSLALEIIYVQHVDSKPIARWQRCEKSKPCTLNERRAALALWRKCNQYQVLLDKDICTALLSYDKKSSATAPSVAGAAGGDATGVGSDLVLGSR</sequence>
<dbReference type="EMBL" id="CAEX01000406">
    <property type="protein sequence ID" value="CCD18112.1"/>
    <property type="molecule type" value="Genomic_DNA"/>
</dbReference>
<proteinExistence type="predicted"/>
<dbReference type="InterPro" id="IPR006518">
    <property type="entry name" value="Trypano_RHS"/>
</dbReference>
<evidence type="ECO:0000313" key="2">
    <source>
        <dbReference type="EMBL" id="CCD18112.1"/>
    </source>
</evidence>
<gene>
    <name evidence="2" type="ORF">TvY486_0000640</name>
</gene>